<proteinExistence type="predicted"/>
<accession>X0PXD6</accession>
<dbReference type="PANTHER" id="PTHR33570:SF9">
    <property type="entry name" value="BLL4600 PROTEIN"/>
    <property type="match status" value="1"/>
</dbReference>
<evidence type="ECO:0000313" key="3">
    <source>
        <dbReference type="Proteomes" id="UP000019491"/>
    </source>
</evidence>
<dbReference type="GO" id="GO:0051920">
    <property type="term" value="F:peroxiredoxin activity"/>
    <property type="evidence" value="ECO:0007669"/>
    <property type="project" value="InterPro"/>
</dbReference>
<evidence type="ECO:0000259" key="1">
    <source>
        <dbReference type="Pfam" id="PF02627"/>
    </source>
</evidence>
<dbReference type="Gene3D" id="1.20.1290.10">
    <property type="entry name" value="AhpD-like"/>
    <property type="match status" value="1"/>
</dbReference>
<dbReference type="SUPFAM" id="SSF69118">
    <property type="entry name" value="AhpD-like"/>
    <property type="match status" value="1"/>
</dbReference>
<feature type="domain" description="Carboxymuconolactone decarboxylase-like" evidence="1">
    <location>
        <begin position="34"/>
        <end position="113"/>
    </location>
</feature>
<name>X0PXD6_RHOWR</name>
<dbReference type="InterPro" id="IPR029032">
    <property type="entry name" value="AhpD-like"/>
</dbReference>
<dbReference type="AlphaFoldDB" id="X0PXD6"/>
<dbReference type="Proteomes" id="UP000019491">
    <property type="component" value="Unassembled WGS sequence"/>
</dbReference>
<dbReference type="OrthoDB" id="9802489at2"/>
<dbReference type="RefSeq" id="WP_162181239.1">
    <property type="nucleotide sequence ID" value="NZ_BAWF01000049.1"/>
</dbReference>
<keyword evidence="3" id="KW-1185">Reference proteome</keyword>
<evidence type="ECO:0000313" key="2">
    <source>
        <dbReference type="EMBL" id="GAF48149.1"/>
    </source>
</evidence>
<dbReference type="EMBL" id="BAWF01000049">
    <property type="protein sequence ID" value="GAF48149.1"/>
    <property type="molecule type" value="Genomic_DNA"/>
</dbReference>
<gene>
    <name evidence="2" type="ORF">RW1_049_00580</name>
</gene>
<dbReference type="PANTHER" id="PTHR33570">
    <property type="entry name" value="4-CARBOXYMUCONOLACTONE DECARBOXYLASE FAMILY PROTEIN"/>
    <property type="match status" value="1"/>
</dbReference>
<sequence length="124" mass="13722">MATDTGRALRERAQGRKAPQLQQALVDLDGRLGQWSDEFIFGDVWDGDEMSFEDRMLVAITALAATGRTNQLRNYLHGALQDGIPADKLQSALRMLVVYVGFPGAINALQELQAAVQVHERAQR</sequence>
<protein>
    <recommendedName>
        <fullName evidence="1">Carboxymuconolactone decarboxylase-like domain-containing protein</fullName>
    </recommendedName>
</protein>
<comment type="caution">
    <text evidence="2">The sequence shown here is derived from an EMBL/GenBank/DDBJ whole genome shotgun (WGS) entry which is preliminary data.</text>
</comment>
<organism evidence="2 3">
    <name type="scientific">Rhodococcus wratislaviensis NBRC 100605</name>
    <dbReference type="NCBI Taxonomy" id="1219028"/>
    <lineage>
        <taxon>Bacteria</taxon>
        <taxon>Bacillati</taxon>
        <taxon>Actinomycetota</taxon>
        <taxon>Actinomycetes</taxon>
        <taxon>Mycobacteriales</taxon>
        <taxon>Nocardiaceae</taxon>
        <taxon>Rhodococcus</taxon>
    </lineage>
</organism>
<reference evidence="2 3" key="1">
    <citation type="submission" date="2014-02" db="EMBL/GenBank/DDBJ databases">
        <title>Whole genome shotgun sequence of Rhodococcus wratislaviensis NBRC 100605.</title>
        <authorList>
            <person name="Hosoyama A."/>
            <person name="Tsuchikane K."/>
            <person name="Yoshida I."/>
            <person name="Ohji S."/>
            <person name="Ichikawa N."/>
            <person name="Yamazoe A."/>
            <person name="Fujita N."/>
        </authorList>
    </citation>
    <scope>NUCLEOTIDE SEQUENCE [LARGE SCALE GENOMIC DNA]</scope>
    <source>
        <strain evidence="2 3">NBRC 100605</strain>
    </source>
</reference>
<dbReference type="InterPro" id="IPR052512">
    <property type="entry name" value="4CMD/NDH-1_regulator"/>
</dbReference>
<dbReference type="InterPro" id="IPR003779">
    <property type="entry name" value="CMD-like"/>
</dbReference>
<dbReference type="Pfam" id="PF02627">
    <property type="entry name" value="CMD"/>
    <property type="match status" value="1"/>
</dbReference>